<proteinExistence type="predicted"/>
<dbReference type="RefSeq" id="WP_042004624.1">
    <property type="nucleotide sequence ID" value="NZ_JAINEF010000029.1"/>
</dbReference>
<dbReference type="PANTHER" id="PTHR34227:SF13">
    <property type="entry name" value="TAT PROOFREADING CHAPERONE DMSD-RELATED"/>
    <property type="match status" value="1"/>
</dbReference>
<dbReference type="PANTHER" id="PTHR34227">
    <property type="entry name" value="CHAPERONE PROTEIN YCDY"/>
    <property type="match status" value="1"/>
</dbReference>
<accession>A0A370V0B5</accession>
<dbReference type="InterPro" id="IPR036411">
    <property type="entry name" value="TorD-like_sf"/>
</dbReference>
<dbReference type="InterPro" id="IPR020945">
    <property type="entry name" value="DMSO/NO3_reduct_chaperone"/>
</dbReference>
<dbReference type="InterPro" id="IPR050289">
    <property type="entry name" value="TorD/DmsD_chaperones"/>
</dbReference>
<dbReference type="Gene3D" id="1.10.3480.10">
    <property type="entry name" value="TorD-like"/>
    <property type="match status" value="1"/>
</dbReference>
<evidence type="ECO:0000313" key="2">
    <source>
        <dbReference type="EMBL" id="RDR20641.1"/>
    </source>
</evidence>
<organism evidence="2 3">
    <name type="scientific">Escherichia marmotae</name>
    <dbReference type="NCBI Taxonomy" id="1499973"/>
    <lineage>
        <taxon>Bacteria</taxon>
        <taxon>Pseudomonadati</taxon>
        <taxon>Pseudomonadota</taxon>
        <taxon>Gammaproteobacteria</taxon>
        <taxon>Enterobacterales</taxon>
        <taxon>Enterobacteriaceae</taxon>
        <taxon>Escherichia</taxon>
    </lineage>
</organism>
<reference evidence="2 3" key="1">
    <citation type="submission" date="2018-06" db="EMBL/GenBank/DDBJ databases">
        <title>Recombination Drives Gene Content and Phenotype Evolution in Wild Type E. coli Strains.</title>
        <authorList>
            <person name="Field C.M."/>
            <person name="Silander O.K."/>
            <person name="Van Nimwegen E."/>
        </authorList>
    </citation>
    <scope>NUCLEOTIDE SEQUENCE [LARGE SCALE GENOMIC DNA]</scope>
    <source>
        <strain evidence="2 3">SC344</strain>
    </source>
</reference>
<dbReference type="Pfam" id="PF02613">
    <property type="entry name" value="Nitrate_red_del"/>
    <property type="match status" value="1"/>
</dbReference>
<evidence type="ECO:0000256" key="1">
    <source>
        <dbReference type="ARBA" id="ARBA00023186"/>
    </source>
</evidence>
<sequence>MSHRIETEAITERELSLVSLSLLYHFFCFEPQKALINNMLNSDILNLWHSKWDMDIHETNTFLQNQDALERLQADHLALFVGIGMPKAVPWGSVYLTEENLLLQRSTHALTAFLKSHRIILCTDEQQISDHIGLCLSVLALLLKQWGDYPEETTERTIREFLRDHLLPWSGRFCELLTAHAETPLYALLGKVTKRILKDQQHQWQITPRPRTLYY</sequence>
<protein>
    <submittedName>
        <fullName evidence="2">Tat proofreading chaperone DmsD</fullName>
    </submittedName>
</protein>
<dbReference type="EMBL" id="QONO01000290">
    <property type="protein sequence ID" value="RDR20641.1"/>
    <property type="molecule type" value="Genomic_DNA"/>
</dbReference>
<evidence type="ECO:0000313" key="3">
    <source>
        <dbReference type="Proteomes" id="UP000254454"/>
    </source>
</evidence>
<name>A0A370V0B5_9ESCH</name>
<dbReference type="Proteomes" id="UP000254454">
    <property type="component" value="Unassembled WGS sequence"/>
</dbReference>
<gene>
    <name evidence="2" type="primary">dmsD_2</name>
    <name evidence="2" type="ORF">C4A13_02818</name>
</gene>
<comment type="caution">
    <text evidence="2">The sequence shown here is derived from an EMBL/GenBank/DDBJ whole genome shotgun (WGS) entry which is preliminary data.</text>
</comment>
<dbReference type="AlphaFoldDB" id="A0A370V0B5"/>
<keyword evidence="1" id="KW-0143">Chaperone</keyword>
<dbReference type="SUPFAM" id="SSF89155">
    <property type="entry name" value="TorD-like"/>
    <property type="match status" value="1"/>
</dbReference>